<comment type="caution">
    <text evidence="2">The sequence shown here is derived from an EMBL/GenBank/DDBJ whole genome shotgun (WGS) entry which is preliminary data.</text>
</comment>
<dbReference type="Gene3D" id="1.20.1280.50">
    <property type="match status" value="1"/>
</dbReference>
<dbReference type="Pfam" id="PF08268">
    <property type="entry name" value="FBA_3"/>
    <property type="match status" value="1"/>
</dbReference>
<reference evidence="2 3" key="1">
    <citation type="submission" date="2024-01" db="EMBL/GenBank/DDBJ databases">
        <title>Genome assemblies of Stephania.</title>
        <authorList>
            <person name="Yang L."/>
        </authorList>
    </citation>
    <scope>NUCLEOTIDE SEQUENCE [LARGE SCALE GENOMIC DNA]</scope>
    <source>
        <strain evidence="2">JXDWG</strain>
        <tissue evidence="2">Leaf</tissue>
    </source>
</reference>
<protein>
    <recommendedName>
        <fullName evidence="1">F-box associated beta-propeller type 3 domain-containing protein</fullName>
    </recommendedName>
</protein>
<proteinExistence type="predicted"/>
<sequence>MDKGSASQKKSIKVSNLLKLVQEREMSRKNYVKQHDLHLNKDHENNKQQITELVVVPNLTKDCIIEILLRLPLDQSLWDSRLVCKLWFKMINSSYLAYAFLQKSQLVFIFQMPVQEGKESDAVFCVDERLHESKSISIFCSMVKKQKKLQMHCMEIKDGECHVKELDISCFGRIIATCDGLVLVENTMKRGGLVVVNPLTKQLMGLPLGTLFSAENESYGFAYDPSIDEYKVVHLFMDEMRYIGCEVMALGAAPESWKPVDGPSYGLLSWFQQAAPVSAIGALHWMPHKVRSEYVVSMSTNDDKFRITQLPTMASVYDGLVNMGGFLCFVNHDDQGTYMDVWILKDLHGNNWVKQHKLTLTNPKAMVPIASSRNGNEMYFRTPFIGTRGLRRLRLRH</sequence>
<dbReference type="Proteomes" id="UP001419268">
    <property type="component" value="Unassembled WGS sequence"/>
</dbReference>
<gene>
    <name evidence="2" type="ORF">Scep_002937</name>
</gene>
<dbReference type="EMBL" id="JBBNAG010000001">
    <property type="protein sequence ID" value="KAK9167746.1"/>
    <property type="molecule type" value="Genomic_DNA"/>
</dbReference>
<dbReference type="InterPro" id="IPR036047">
    <property type="entry name" value="F-box-like_dom_sf"/>
</dbReference>
<dbReference type="SUPFAM" id="SSF81383">
    <property type="entry name" value="F-box domain"/>
    <property type="match status" value="1"/>
</dbReference>
<dbReference type="AlphaFoldDB" id="A0AAP0LB54"/>
<dbReference type="InterPro" id="IPR017451">
    <property type="entry name" value="F-box-assoc_interact_dom"/>
</dbReference>
<dbReference type="InterPro" id="IPR050796">
    <property type="entry name" value="SCF_F-box_component"/>
</dbReference>
<dbReference type="PANTHER" id="PTHR31672">
    <property type="entry name" value="BNACNNG10540D PROTEIN"/>
    <property type="match status" value="1"/>
</dbReference>
<evidence type="ECO:0000313" key="3">
    <source>
        <dbReference type="Proteomes" id="UP001419268"/>
    </source>
</evidence>
<evidence type="ECO:0000313" key="2">
    <source>
        <dbReference type="EMBL" id="KAK9167746.1"/>
    </source>
</evidence>
<organism evidence="2 3">
    <name type="scientific">Stephania cephalantha</name>
    <dbReference type="NCBI Taxonomy" id="152367"/>
    <lineage>
        <taxon>Eukaryota</taxon>
        <taxon>Viridiplantae</taxon>
        <taxon>Streptophyta</taxon>
        <taxon>Embryophyta</taxon>
        <taxon>Tracheophyta</taxon>
        <taxon>Spermatophyta</taxon>
        <taxon>Magnoliopsida</taxon>
        <taxon>Ranunculales</taxon>
        <taxon>Menispermaceae</taxon>
        <taxon>Menispermoideae</taxon>
        <taxon>Cissampelideae</taxon>
        <taxon>Stephania</taxon>
    </lineage>
</organism>
<dbReference type="PANTHER" id="PTHR31672:SF11">
    <property type="entry name" value="F-BOX PROTEIN CPR1-LIKE ISOFORM X2"/>
    <property type="match status" value="1"/>
</dbReference>
<dbReference type="NCBIfam" id="TIGR01640">
    <property type="entry name" value="F_box_assoc_1"/>
    <property type="match status" value="1"/>
</dbReference>
<evidence type="ECO:0000259" key="1">
    <source>
        <dbReference type="Pfam" id="PF08268"/>
    </source>
</evidence>
<feature type="domain" description="F-box associated beta-propeller type 3" evidence="1">
    <location>
        <begin position="138"/>
        <end position="357"/>
    </location>
</feature>
<dbReference type="InterPro" id="IPR013187">
    <property type="entry name" value="F-box-assoc_dom_typ3"/>
</dbReference>
<name>A0AAP0LB54_9MAGN</name>
<keyword evidence="3" id="KW-1185">Reference proteome</keyword>
<accession>A0AAP0LB54</accession>